<dbReference type="AlphaFoldDB" id="I7G9J5"/>
<accession>I7G9J5</accession>
<protein>
    <submittedName>
        <fullName evidence="1">Macaca fascicularis brain cDNA clone: QtrA-16975, similar to human hypothetical protein FLJ35382 (FLJ35382), mRNA, RefSeq: NM_152608.2</fullName>
    </submittedName>
</protein>
<evidence type="ECO:0000313" key="1">
    <source>
        <dbReference type="EMBL" id="BAE91506.1"/>
    </source>
</evidence>
<name>I7G9J5_MACFA</name>
<dbReference type="EMBL" id="AB174444">
    <property type="protein sequence ID" value="BAE91506.1"/>
    <property type="molecule type" value="mRNA"/>
</dbReference>
<reference evidence="1" key="1">
    <citation type="journal article" date="2007" name="PLoS Biol.">
        <title>Rate of evolution in brain-expressed genes in humans and other primates.</title>
        <authorList>
            <person name="Wang H.-Y."/>
            <person name="Chien H.-C."/>
            <person name="Osada N."/>
            <person name="Hashimoto K."/>
            <person name="Sugano S."/>
            <person name="Gojobori T."/>
            <person name="Chou C.-K."/>
            <person name="Tsai S.-F."/>
            <person name="Wu C.-I."/>
            <person name="Shen C.-K.J."/>
        </authorList>
    </citation>
    <scope>NUCLEOTIDE SEQUENCE</scope>
</reference>
<proteinExistence type="evidence at transcript level"/>
<sequence>MSQILTSGRIETHHDIHNIEILRIARHRDTCLYSHLVGRLRQEDRLSLGVQGYGALRSCF</sequence>
<organism evidence="1">
    <name type="scientific">Macaca fascicularis</name>
    <name type="common">Crab-eating macaque</name>
    <name type="synonym">Cynomolgus monkey</name>
    <dbReference type="NCBI Taxonomy" id="9541"/>
    <lineage>
        <taxon>Eukaryota</taxon>
        <taxon>Metazoa</taxon>
        <taxon>Chordata</taxon>
        <taxon>Craniata</taxon>
        <taxon>Vertebrata</taxon>
        <taxon>Euteleostomi</taxon>
        <taxon>Mammalia</taxon>
        <taxon>Eutheria</taxon>
        <taxon>Euarchontoglires</taxon>
        <taxon>Primates</taxon>
        <taxon>Haplorrhini</taxon>
        <taxon>Catarrhini</taxon>
        <taxon>Cercopithecidae</taxon>
        <taxon>Cercopithecinae</taxon>
        <taxon>Macaca</taxon>
    </lineage>
</organism>